<dbReference type="InterPro" id="IPR011711">
    <property type="entry name" value="GntR_C"/>
</dbReference>
<dbReference type="Gene3D" id="1.10.10.10">
    <property type="entry name" value="Winged helix-like DNA-binding domain superfamily/Winged helix DNA-binding domain"/>
    <property type="match status" value="1"/>
</dbReference>
<evidence type="ECO:0000313" key="5">
    <source>
        <dbReference type="EMBL" id="MEJ8566998.1"/>
    </source>
</evidence>
<dbReference type="Gene3D" id="1.20.120.530">
    <property type="entry name" value="GntR ligand-binding domain-like"/>
    <property type="match status" value="1"/>
</dbReference>
<dbReference type="SMART" id="SM00895">
    <property type="entry name" value="FCD"/>
    <property type="match status" value="1"/>
</dbReference>
<dbReference type="SUPFAM" id="SSF46785">
    <property type="entry name" value="Winged helix' DNA-binding domain"/>
    <property type="match status" value="1"/>
</dbReference>
<dbReference type="Proteomes" id="UP001359886">
    <property type="component" value="Unassembled WGS sequence"/>
</dbReference>
<keyword evidence="2" id="KW-0238">DNA-binding</keyword>
<dbReference type="SMART" id="SM00345">
    <property type="entry name" value="HTH_GNTR"/>
    <property type="match status" value="1"/>
</dbReference>
<keyword evidence="3" id="KW-0804">Transcription</keyword>
<name>A0AAW9RDW7_9GAMM</name>
<evidence type="ECO:0000256" key="1">
    <source>
        <dbReference type="ARBA" id="ARBA00023015"/>
    </source>
</evidence>
<evidence type="ECO:0000259" key="4">
    <source>
        <dbReference type="PROSITE" id="PS50949"/>
    </source>
</evidence>
<protein>
    <submittedName>
        <fullName evidence="5">GntR family transcriptional regulator</fullName>
    </submittedName>
</protein>
<dbReference type="PROSITE" id="PS50949">
    <property type="entry name" value="HTH_GNTR"/>
    <property type="match status" value="1"/>
</dbReference>
<dbReference type="PANTHER" id="PTHR43537">
    <property type="entry name" value="TRANSCRIPTIONAL REGULATOR, GNTR FAMILY"/>
    <property type="match status" value="1"/>
</dbReference>
<dbReference type="InterPro" id="IPR036388">
    <property type="entry name" value="WH-like_DNA-bd_sf"/>
</dbReference>
<proteinExistence type="predicted"/>
<dbReference type="RefSeq" id="WP_354694319.1">
    <property type="nucleotide sequence ID" value="NZ_JAZHOG010000003.1"/>
</dbReference>
<dbReference type="AlphaFoldDB" id="A0AAW9RDW7"/>
<evidence type="ECO:0000313" key="6">
    <source>
        <dbReference type="Proteomes" id="UP001359886"/>
    </source>
</evidence>
<feature type="domain" description="HTH gntR-type" evidence="4">
    <location>
        <begin position="10"/>
        <end position="77"/>
    </location>
</feature>
<reference evidence="5 6" key="1">
    <citation type="submission" date="2024-02" db="EMBL/GenBank/DDBJ databases">
        <title>A novel Wenzhouxiangellaceae bacterium, isolated from coastal sediments.</title>
        <authorList>
            <person name="Du Z.-J."/>
            <person name="Ye Y.-Q."/>
            <person name="Zhang X.-Y."/>
        </authorList>
    </citation>
    <scope>NUCLEOTIDE SEQUENCE [LARGE SCALE GENOMIC DNA]</scope>
    <source>
        <strain evidence="5 6">CH-27</strain>
    </source>
</reference>
<dbReference type="GO" id="GO:0003700">
    <property type="term" value="F:DNA-binding transcription factor activity"/>
    <property type="evidence" value="ECO:0007669"/>
    <property type="project" value="InterPro"/>
</dbReference>
<dbReference type="GO" id="GO:0003677">
    <property type="term" value="F:DNA binding"/>
    <property type="evidence" value="ECO:0007669"/>
    <property type="project" value="UniProtKB-KW"/>
</dbReference>
<evidence type="ECO:0000256" key="3">
    <source>
        <dbReference type="ARBA" id="ARBA00023163"/>
    </source>
</evidence>
<comment type="caution">
    <text evidence="5">The sequence shown here is derived from an EMBL/GenBank/DDBJ whole genome shotgun (WGS) entry which is preliminary data.</text>
</comment>
<keyword evidence="6" id="KW-1185">Reference proteome</keyword>
<accession>A0AAW9RDW7</accession>
<dbReference type="Pfam" id="PF07729">
    <property type="entry name" value="FCD"/>
    <property type="match status" value="1"/>
</dbReference>
<dbReference type="EMBL" id="JAZHOG010000003">
    <property type="protein sequence ID" value="MEJ8566998.1"/>
    <property type="molecule type" value="Genomic_DNA"/>
</dbReference>
<sequence>MKLNKVVKREPLRQQVLASLKNALINGDLTPGQRLTEEGVAEFLGVSRTPAREALAILHQAGSIKRRENGGFEVIAPTMEDIEQIFQVRHRLEPYAARLAAEKVTSGDIRQLQKYLAEQEAHVNAVSATRYLEADRALRGLLFSLSGNQQLVDCIGRYEEHLQFVAALTLKDPAIRRIAMNVDRPLVEAISKRDPEAAEAAAHTQLEEARKALMQVLGDAIESGLYG</sequence>
<dbReference type="Pfam" id="PF00392">
    <property type="entry name" value="GntR"/>
    <property type="match status" value="1"/>
</dbReference>
<dbReference type="InterPro" id="IPR036390">
    <property type="entry name" value="WH_DNA-bd_sf"/>
</dbReference>
<evidence type="ECO:0000256" key="2">
    <source>
        <dbReference type="ARBA" id="ARBA00023125"/>
    </source>
</evidence>
<dbReference type="SUPFAM" id="SSF48008">
    <property type="entry name" value="GntR ligand-binding domain-like"/>
    <property type="match status" value="1"/>
</dbReference>
<dbReference type="InterPro" id="IPR000524">
    <property type="entry name" value="Tscrpt_reg_HTH_GntR"/>
</dbReference>
<keyword evidence="1" id="KW-0805">Transcription regulation</keyword>
<dbReference type="InterPro" id="IPR008920">
    <property type="entry name" value="TF_FadR/GntR_C"/>
</dbReference>
<organism evidence="5 6">
    <name type="scientific">Elongatibacter sediminis</name>
    <dbReference type="NCBI Taxonomy" id="3119006"/>
    <lineage>
        <taxon>Bacteria</taxon>
        <taxon>Pseudomonadati</taxon>
        <taxon>Pseudomonadota</taxon>
        <taxon>Gammaproteobacteria</taxon>
        <taxon>Chromatiales</taxon>
        <taxon>Wenzhouxiangellaceae</taxon>
        <taxon>Elongatibacter</taxon>
    </lineage>
</organism>
<gene>
    <name evidence="5" type="ORF">V3330_05125</name>
</gene>
<dbReference type="PANTHER" id="PTHR43537:SF50">
    <property type="entry name" value="TRANSCRIPTIONAL REGULATORY PROTEIN"/>
    <property type="match status" value="1"/>
</dbReference>